<dbReference type="Proteomes" id="UP001633002">
    <property type="component" value="Unassembled WGS sequence"/>
</dbReference>
<reference evidence="1 2" key="1">
    <citation type="submission" date="2024-09" db="EMBL/GenBank/DDBJ databases">
        <title>Chromosome-scale assembly of Riccia sorocarpa.</title>
        <authorList>
            <person name="Paukszto L."/>
        </authorList>
    </citation>
    <scope>NUCLEOTIDE SEQUENCE [LARGE SCALE GENOMIC DNA]</scope>
    <source>
        <strain evidence="1">LP-2024</strain>
        <tissue evidence="1">Aerial parts of the thallus</tissue>
    </source>
</reference>
<evidence type="ECO:0000313" key="1">
    <source>
        <dbReference type="EMBL" id="KAL3700484.1"/>
    </source>
</evidence>
<comment type="caution">
    <text evidence="1">The sequence shown here is derived from an EMBL/GenBank/DDBJ whole genome shotgun (WGS) entry which is preliminary data.</text>
</comment>
<evidence type="ECO:0000313" key="2">
    <source>
        <dbReference type="Proteomes" id="UP001633002"/>
    </source>
</evidence>
<proteinExistence type="predicted"/>
<dbReference type="EMBL" id="JBJQOH010000001">
    <property type="protein sequence ID" value="KAL3700484.1"/>
    <property type="molecule type" value="Genomic_DNA"/>
</dbReference>
<protein>
    <submittedName>
        <fullName evidence="1">Uncharacterized protein</fullName>
    </submittedName>
</protein>
<keyword evidence="2" id="KW-1185">Reference proteome</keyword>
<dbReference type="AlphaFoldDB" id="A0ABD3ID62"/>
<organism evidence="1 2">
    <name type="scientific">Riccia sorocarpa</name>
    <dbReference type="NCBI Taxonomy" id="122646"/>
    <lineage>
        <taxon>Eukaryota</taxon>
        <taxon>Viridiplantae</taxon>
        <taxon>Streptophyta</taxon>
        <taxon>Embryophyta</taxon>
        <taxon>Marchantiophyta</taxon>
        <taxon>Marchantiopsida</taxon>
        <taxon>Marchantiidae</taxon>
        <taxon>Marchantiales</taxon>
        <taxon>Ricciaceae</taxon>
        <taxon>Riccia</taxon>
    </lineage>
</organism>
<name>A0ABD3ID62_9MARC</name>
<accession>A0ABD3ID62</accession>
<gene>
    <name evidence="1" type="ORF">R1sor_018506</name>
</gene>
<sequence length="97" mass="10995">MPKTPILTSRYSSTTSMCLHYRPVLSSSVPEASVMDNRNLTMSPVTVHQLLAHAEPSEDGYFYLDDVRLHNVRNRPEGVHIDAMISEFSNETKETIM</sequence>